<dbReference type="HOGENOM" id="CLU_191459_0_0_5"/>
<dbReference type="eggNOG" id="ENOG5030175">
    <property type="taxonomic scope" value="Bacteria"/>
</dbReference>
<dbReference type="AlphaFoldDB" id="A0A068SZP8"/>
<accession>A0A068SZP8</accession>
<name>A0A068SZP8_NEOGA</name>
<reference evidence="2" key="1">
    <citation type="journal article" date="2014" name="BMC Genomics">
        <title>Genome sequencing of two Neorhizobium galegae strains reveals a noeT gene responsible for the unusual acetylation of the nodulation factors.</title>
        <authorList>
            <person name="Osterman J."/>
            <person name="Marsh J."/>
            <person name="Laine P.K."/>
            <person name="Zeng Z."/>
            <person name="Alatalo E."/>
            <person name="Sullivan J.T."/>
            <person name="Young J.P."/>
            <person name="Thomas-Oates J."/>
            <person name="Paulin L."/>
            <person name="Lindstrom K."/>
        </authorList>
    </citation>
    <scope>NUCLEOTIDE SEQUENCE [LARGE SCALE GENOMIC DNA]</scope>
    <source>
        <strain evidence="2">HAMBI 540</strain>
    </source>
</reference>
<dbReference type="KEGG" id="ngg:RG540_PA10010"/>
<evidence type="ECO:0000313" key="1">
    <source>
        <dbReference type="EMBL" id="CDN51677.1"/>
    </source>
</evidence>
<proteinExistence type="predicted"/>
<evidence type="ECO:0000313" key="2">
    <source>
        <dbReference type="Proteomes" id="UP000028181"/>
    </source>
</evidence>
<geneLocation type="plasmid" evidence="2">
    <name>II</name>
</geneLocation>
<organism evidence="1 2">
    <name type="scientific">Neorhizobium galegae bv. orientalis str. HAMBI 540</name>
    <dbReference type="NCBI Taxonomy" id="1028800"/>
    <lineage>
        <taxon>Bacteria</taxon>
        <taxon>Pseudomonadati</taxon>
        <taxon>Pseudomonadota</taxon>
        <taxon>Alphaproteobacteria</taxon>
        <taxon>Hyphomicrobiales</taxon>
        <taxon>Rhizobiaceae</taxon>
        <taxon>Rhizobium/Agrobacterium group</taxon>
        <taxon>Neorhizobium</taxon>
    </lineage>
</organism>
<dbReference type="Proteomes" id="UP000028181">
    <property type="component" value="Plasmid pHAMBI540a"/>
</dbReference>
<protein>
    <submittedName>
        <fullName evidence="1">Uncharacterized protein</fullName>
    </submittedName>
</protein>
<keyword evidence="1" id="KW-0614">Plasmid</keyword>
<keyword evidence="2" id="KW-1185">Reference proteome</keyword>
<dbReference type="EMBL" id="HG938354">
    <property type="protein sequence ID" value="CDN51677.1"/>
    <property type="molecule type" value="Genomic_DNA"/>
</dbReference>
<gene>
    <name evidence="1" type="ORF">RG540_PA10010</name>
</gene>
<sequence length="81" mass="9201">MTQFHAGNCPSCHNGRLFLFRESDTGDVYGHCEECEQGYRSPGDIESNSGFLTLLNDSDAEWATEDEISRTVWANYQLFET</sequence>